<sequence>MWRKEGAGKAPPPLDLCLVITLRCQSVLFVFKQKTCNASIHERMGLWMYAQNNGINYWLKDCFCALVKTDIINSCL</sequence>
<dbReference type="Proteomes" id="UP001152320">
    <property type="component" value="Chromosome 4"/>
</dbReference>
<dbReference type="AlphaFoldDB" id="A0A9Q1CEM1"/>
<comment type="caution">
    <text evidence="1">The sequence shown here is derived from an EMBL/GenBank/DDBJ whole genome shotgun (WGS) entry which is preliminary data.</text>
</comment>
<reference evidence="1" key="1">
    <citation type="submission" date="2021-10" db="EMBL/GenBank/DDBJ databases">
        <title>Tropical sea cucumber genome reveals ecological adaptation and Cuvierian tubules defense mechanism.</title>
        <authorList>
            <person name="Chen T."/>
        </authorList>
    </citation>
    <scope>NUCLEOTIDE SEQUENCE</scope>
    <source>
        <strain evidence="1">Nanhai2018</strain>
        <tissue evidence="1">Muscle</tissue>
    </source>
</reference>
<dbReference type="EMBL" id="JAIZAY010000004">
    <property type="protein sequence ID" value="KAJ8043265.1"/>
    <property type="molecule type" value="Genomic_DNA"/>
</dbReference>
<proteinExistence type="predicted"/>
<keyword evidence="2" id="KW-1185">Reference proteome</keyword>
<evidence type="ECO:0000313" key="2">
    <source>
        <dbReference type="Proteomes" id="UP001152320"/>
    </source>
</evidence>
<organism evidence="1 2">
    <name type="scientific">Holothuria leucospilota</name>
    <name type="common">Black long sea cucumber</name>
    <name type="synonym">Mertensiothuria leucospilota</name>
    <dbReference type="NCBI Taxonomy" id="206669"/>
    <lineage>
        <taxon>Eukaryota</taxon>
        <taxon>Metazoa</taxon>
        <taxon>Echinodermata</taxon>
        <taxon>Eleutherozoa</taxon>
        <taxon>Echinozoa</taxon>
        <taxon>Holothuroidea</taxon>
        <taxon>Aspidochirotacea</taxon>
        <taxon>Aspidochirotida</taxon>
        <taxon>Holothuriidae</taxon>
        <taxon>Holothuria</taxon>
    </lineage>
</organism>
<protein>
    <submittedName>
        <fullName evidence="1">Uncharacterized protein</fullName>
    </submittedName>
</protein>
<name>A0A9Q1CEM1_HOLLE</name>
<accession>A0A9Q1CEM1</accession>
<gene>
    <name evidence="1" type="ORF">HOLleu_10286</name>
</gene>
<evidence type="ECO:0000313" key="1">
    <source>
        <dbReference type="EMBL" id="KAJ8043265.1"/>
    </source>
</evidence>